<evidence type="ECO:0000256" key="3">
    <source>
        <dbReference type="ARBA" id="ARBA00022741"/>
    </source>
</evidence>
<dbReference type="GO" id="GO:0005737">
    <property type="term" value="C:cytoplasm"/>
    <property type="evidence" value="ECO:0007669"/>
    <property type="project" value="UniProtKB-SubCell"/>
</dbReference>
<dbReference type="InterPro" id="IPR027417">
    <property type="entry name" value="P-loop_NTPase"/>
</dbReference>
<evidence type="ECO:0000256" key="2">
    <source>
        <dbReference type="ARBA" id="ARBA00022490"/>
    </source>
</evidence>
<proteinExistence type="inferred from homology"/>
<reference evidence="15" key="2">
    <citation type="journal article" date="2021" name="PeerJ">
        <title>Extensive microbial diversity within the chicken gut microbiome revealed by metagenomics and culture.</title>
        <authorList>
            <person name="Gilroy R."/>
            <person name="Ravi A."/>
            <person name="Getino M."/>
            <person name="Pursley I."/>
            <person name="Horton D.L."/>
            <person name="Alikhan N.F."/>
            <person name="Baker D."/>
            <person name="Gharbi K."/>
            <person name="Hall N."/>
            <person name="Watson M."/>
            <person name="Adriaenssens E.M."/>
            <person name="Foster-Nyarko E."/>
            <person name="Jarju S."/>
            <person name="Secka A."/>
            <person name="Antonio M."/>
            <person name="Oren A."/>
            <person name="Chaudhuri R.R."/>
            <person name="La Ragione R."/>
            <person name="Hildebrand F."/>
            <person name="Pallen M.J."/>
        </authorList>
    </citation>
    <scope>NUCLEOTIDE SEQUENCE</scope>
    <source>
        <strain evidence="15">10669</strain>
    </source>
</reference>
<evidence type="ECO:0000256" key="9">
    <source>
        <dbReference type="ARBA" id="ARBA00023204"/>
    </source>
</evidence>
<dbReference type="SUPFAM" id="SSF52540">
    <property type="entry name" value="P-loop containing nucleoside triphosphate hydrolases"/>
    <property type="match status" value="3"/>
</dbReference>
<evidence type="ECO:0000256" key="10">
    <source>
        <dbReference type="ARBA" id="ARBA00061104"/>
    </source>
</evidence>
<dbReference type="CDD" id="cd17991">
    <property type="entry name" value="DEXHc_TRCF"/>
    <property type="match status" value="1"/>
</dbReference>
<dbReference type="InterPro" id="IPR001650">
    <property type="entry name" value="Helicase_C-like"/>
</dbReference>
<dbReference type="Gene3D" id="3.90.1150.50">
    <property type="entry name" value="Transcription-repair-coupling factor, D7 domain"/>
    <property type="match status" value="1"/>
</dbReference>
<keyword evidence="9" id="KW-0234">DNA repair</keyword>
<keyword evidence="7" id="KW-0067">ATP-binding</keyword>
<dbReference type="InterPro" id="IPR003711">
    <property type="entry name" value="CarD-like/TRCF_RID"/>
</dbReference>
<evidence type="ECO:0000256" key="12">
    <source>
        <dbReference type="ARBA" id="ARBA00070128"/>
    </source>
</evidence>
<evidence type="ECO:0000256" key="4">
    <source>
        <dbReference type="ARBA" id="ARBA00022763"/>
    </source>
</evidence>
<evidence type="ECO:0000256" key="6">
    <source>
        <dbReference type="ARBA" id="ARBA00022806"/>
    </source>
</evidence>
<keyword evidence="6" id="KW-0347">Helicase</keyword>
<dbReference type="GO" id="GO:0006281">
    <property type="term" value="P:DNA repair"/>
    <property type="evidence" value="ECO:0007669"/>
    <property type="project" value="UniProtKB-KW"/>
</dbReference>
<dbReference type="AlphaFoldDB" id="A0A9D1NKF5"/>
<dbReference type="Proteomes" id="UP000886812">
    <property type="component" value="Unassembled WGS sequence"/>
</dbReference>
<dbReference type="NCBIfam" id="TIGR00580">
    <property type="entry name" value="mfd"/>
    <property type="match status" value="1"/>
</dbReference>
<dbReference type="PROSITE" id="PS51194">
    <property type="entry name" value="HELICASE_CTER"/>
    <property type="match status" value="1"/>
</dbReference>
<dbReference type="InterPro" id="IPR047112">
    <property type="entry name" value="RecG/Mfd"/>
</dbReference>
<organism evidence="15 16">
    <name type="scientific">Candidatus Spyradosoma merdigallinarum</name>
    <dbReference type="NCBI Taxonomy" id="2840950"/>
    <lineage>
        <taxon>Bacteria</taxon>
        <taxon>Pseudomonadati</taxon>
        <taxon>Verrucomicrobiota</taxon>
        <taxon>Opitutia</taxon>
        <taxon>Opitutia incertae sedis</taxon>
        <taxon>Candidatus Spyradosoma</taxon>
    </lineage>
</organism>
<dbReference type="HAMAP" id="MF_00969">
    <property type="entry name" value="TRCF"/>
    <property type="match status" value="1"/>
</dbReference>
<dbReference type="InterPro" id="IPR005118">
    <property type="entry name" value="TRCF_C"/>
</dbReference>
<dbReference type="GO" id="GO:0003684">
    <property type="term" value="F:damaged DNA binding"/>
    <property type="evidence" value="ECO:0007669"/>
    <property type="project" value="InterPro"/>
</dbReference>
<evidence type="ECO:0000256" key="8">
    <source>
        <dbReference type="ARBA" id="ARBA00023125"/>
    </source>
</evidence>
<protein>
    <recommendedName>
        <fullName evidence="12">Transcription-repair-coupling factor</fullName>
    </recommendedName>
</protein>
<dbReference type="Pfam" id="PF00271">
    <property type="entry name" value="Helicase_C"/>
    <property type="match status" value="1"/>
</dbReference>
<dbReference type="InterPro" id="IPR014001">
    <property type="entry name" value="Helicase_ATP-bd"/>
</dbReference>
<dbReference type="Gene3D" id="3.40.50.300">
    <property type="entry name" value="P-loop containing nucleotide triphosphate hydrolases"/>
    <property type="match status" value="2"/>
</dbReference>
<evidence type="ECO:0000256" key="7">
    <source>
        <dbReference type="ARBA" id="ARBA00022840"/>
    </source>
</evidence>
<dbReference type="SMART" id="SM00487">
    <property type="entry name" value="DEXDc"/>
    <property type="match status" value="1"/>
</dbReference>
<keyword evidence="5" id="KW-0378">Hydrolase</keyword>
<sequence>PLILACTPAALEQPVPAPSALARAELTLSRGMKISLREVAEKLACDFDYDNEALCEAPGQFSVRGGLIDVYPLNASAPVRIDFFGDEIEALREFDPETQRSLRKLEKIVVAAGTASDASAEPPRAGALFDYFPAGTAIVFAEPETLDSCESLLARAAEKNWRVRGFSSLDEIPEALRGGNAAETAWRCEDLEEITRGEISSAVGAERLAEAEEIRRRVLVRLDAWSRRGERVVIVVESEGGEERLREILDEEKQAGTLGKAFSPEILRGNVSAGFRVSPAAGAGRALVVATERELFGRSRRRISRVRSRRLPHKSRVEQLLDFNELADGDLLVHLQHGVCIYRGIKLFDRAAGTKEEMLALEFENRVTLYVPLREAHLLSRYVGLRKTLPKLGKVGGNSWEKTRRAAEKATLDFAAELLALQAKRQTKPGFAAQPDESLPWLREFERAFPFTETPDQAKAIAETKLDMERASPMDRLVCGDVGYGKTEVAIRAAFKAVLSGFQVAFLAPTTVLAQQHFNTFRDRFAQYPVAVEMLSRFRTVSQRTKILAQLASGEIDVVIGTHALLSSAVKFKKLGLLVIDEEHRFGVKQKEKIKRLRENVDVLAMSATPIPRTLYLALMGARDLSVIETAPRERLPIRTVVRTYDPKLVKEAILHEISRGGQVFYLHNRVDTIYEVAALLRRLVPEARIAVGHGQMEERELERVMTDFVAGTSDVLVCTTIIETGLDIPNCNTIIIEAADRFGLSQLYQLRGRVGRFNRQAYAYLLLHRHRALLETAKKRLSALRQFNQLGAGFRIAMRDLELRGAGNILGTKQSGHIAGVGFELYCRLLRQSIAVLKGEKNPAKIFRAEIRLDFVQFSRLPESGAKDARSEYRILKDEENAAAVGEIIVATLPAEYISDIRVRIDAFRRLATAGTPDEVRAVAESMEDRFGKLPPEARAFCAVAELRCVAEAHGIVELETEAGAIRARRRNGDYVRVGANFPRLSSLDPFRRLRELRDFLLRQ</sequence>
<dbReference type="Pfam" id="PF00270">
    <property type="entry name" value="DEAD"/>
    <property type="match status" value="1"/>
</dbReference>
<dbReference type="SMART" id="SM00982">
    <property type="entry name" value="TRCF"/>
    <property type="match status" value="1"/>
</dbReference>
<keyword evidence="4" id="KW-0227">DNA damage</keyword>
<feature type="domain" description="Helicase C-terminal" evidence="14">
    <location>
        <begin position="641"/>
        <end position="803"/>
    </location>
</feature>
<dbReference type="GO" id="GO:0016787">
    <property type="term" value="F:hydrolase activity"/>
    <property type="evidence" value="ECO:0007669"/>
    <property type="project" value="UniProtKB-KW"/>
</dbReference>
<dbReference type="FunFam" id="3.40.50.300:FF:000546">
    <property type="entry name" value="Transcription-repair-coupling factor"/>
    <property type="match status" value="1"/>
</dbReference>
<dbReference type="GO" id="GO:0005524">
    <property type="term" value="F:ATP binding"/>
    <property type="evidence" value="ECO:0007669"/>
    <property type="project" value="UniProtKB-KW"/>
</dbReference>
<evidence type="ECO:0000259" key="13">
    <source>
        <dbReference type="PROSITE" id="PS51192"/>
    </source>
</evidence>
<dbReference type="PANTHER" id="PTHR47964">
    <property type="entry name" value="ATP-DEPENDENT DNA HELICASE HOMOLOG RECG, CHLOROPLASTIC"/>
    <property type="match status" value="1"/>
</dbReference>
<keyword evidence="3" id="KW-0547">Nucleotide-binding</keyword>
<dbReference type="SUPFAM" id="SSF141259">
    <property type="entry name" value="CarD-like"/>
    <property type="match status" value="1"/>
</dbReference>
<evidence type="ECO:0000256" key="1">
    <source>
        <dbReference type="ARBA" id="ARBA00004496"/>
    </source>
</evidence>
<dbReference type="InterPro" id="IPR037235">
    <property type="entry name" value="TRCF-like_C_D7"/>
</dbReference>
<dbReference type="SMART" id="SM01058">
    <property type="entry name" value="CarD_TRCF"/>
    <property type="match status" value="1"/>
</dbReference>
<dbReference type="Gene3D" id="2.40.10.170">
    <property type="match status" value="1"/>
</dbReference>
<evidence type="ECO:0000256" key="5">
    <source>
        <dbReference type="ARBA" id="ARBA00022801"/>
    </source>
</evidence>
<dbReference type="InterPro" id="IPR036101">
    <property type="entry name" value="CarD-like/TRCF_RID_sf"/>
</dbReference>
<name>A0A9D1NKF5_9BACT</name>
<dbReference type="InterPro" id="IPR011545">
    <property type="entry name" value="DEAD/DEAH_box_helicase_dom"/>
</dbReference>
<keyword evidence="8" id="KW-0238">DNA-binding</keyword>
<dbReference type="PROSITE" id="PS51192">
    <property type="entry name" value="HELICASE_ATP_BIND_1"/>
    <property type="match status" value="1"/>
</dbReference>
<gene>
    <name evidence="15" type="primary">mfd</name>
    <name evidence="15" type="ORF">IAC75_03665</name>
</gene>
<dbReference type="SMART" id="SM00490">
    <property type="entry name" value="HELICc"/>
    <property type="match status" value="1"/>
</dbReference>
<accession>A0A9D1NKF5</accession>
<dbReference type="Pfam" id="PF02559">
    <property type="entry name" value="CarD_TRCF_RID"/>
    <property type="match status" value="1"/>
</dbReference>
<evidence type="ECO:0000313" key="16">
    <source>
        <dbReference type="Proteomes" id="UP000886812"/>
    </source>
</evidence>
<reference evidence="15" key="1">
    <citation type="submission" date="2020-10" db="EMBL/GenBank/DDBJ databases">
        <authorList>
            <person name="Gilroy R."/>
        </authorList>
    </citation>
    <scope>NUCLEOTIDE SEQUENCE</scope>
    <source>
        <strain evidence="15">10669</strain>
    </source>
</reference>
<comment type="similarity">
    <text evidence="11">In the C-terminal section; belongs to the helicase family. RecG subfamily.</text>
</comment>
<dbReference type="SUPFAM" id="SSF143517">
    <property type="entry name" value="TRCF domain-like"/>
    <property type="match status" value="1"/>
</dbReference>
<comment type="caution">
    <text evidence="15">The sequence shown here is derived from an EMBL/GenBank/DDBJ whole genome shotgun (WGS) entry which is preliminary data.</text>
</comment>
<dbReference type="Pfam" id="PF17757">
    <property type="entry name" value="UvrB_inter"/>
    <property type="match status" value="1"/>
</dbReference>
<dbReference type="InterPro" id="IPR041471">
    <property type="entry name" value="UvrB_inter"/>
</dbReference>
<dbReference type="PANTHER" id="PTHR47964:SF1">
    <property type="entry name" value="ATP-DEPENDENT DNA HELICASE HOMOLOG RECG, CHLOROPLASTIC"/>
    <property type="match status" value="1"/>
</dbReference>
<dbReference type="GO" id="GO:0003678">
    <property type="term" value="F:DNA helicase activity"/>
    <property type="evidence" value="ECO:0007669"/>
    <property type="project" value="TreeGrafter"/>
</dbReference>
<evidence type="ECO:0000259" key="14">
    <source>
        <dbReference type="PROSITE" id="PS51194"/>
    </source>
</evidence>
<feature type="non-terminal residue" evidence="15">
    <location>
        <position position="1"/>
    </location>
</feature>
<dbReference type="EMBL" id="DVOG01000093">
    <property type="protein sequence ID" value="HIV04231.1"/>
    <property type="molecule type" value="Genomic_DNA"/>
</dbReference>
<comment type="similarity">
    <text evidence="10">In the N-terminal section; belongs to the UvrB family.</text>
</comment>
<evidence type="ECO:0000313" key="15">
    <source>
        <dbReference type="EMBL" id="HIV04231.1"/>
    </source>
</evidence>
<feature type="domain" description="Helicase ATP-binding" evidence="13">
    <location>
        <begin position="467"/>
        <end position="628"/>
    </location>
</feature>
<dbReference type="Gene3D" id="3.40.50.11180">
    <property type="match status" value="1"/>
</dbReference>
<comment type="subcellular location">
    <subcellularLocation>
        <location evidence="1">Cytoplasm</location>
    </subcellularLocation>
</comment>
<evidence type="ECO:0000256" key="11">
    <source>
        <dbReference type="ARBA" id="ARBA00061399"/>
    </source>
</evidence>
<dbReference type="Gene3D" id="3.30.2060.10">
    <property type="entry name" value="Penicillin-binding protein 1b domain"/>
    <property type="match status" value="1"/>
</dbReference>
<dbReference type="InterPro" id="IPR004576">
    <property type="entry name" value="Mfd"/>
</dbReference>
<dbReference type="Pfam" id="PF03461">
    <property type="entry name" value="TRCF"/>
    <property type="match status" value="1"/>
</dbReference>
<keyword evidence="2" id="KW-0963">Cytoplasm</keyword>